<proteinExistence type="predicted"/>
<evidence type="ECO:0000313" key="6">
    <source>
        <dbReference type="Ensembl" id="ENSCSRP00000027012.1"/>
    </source>
</evidence>
<dbReference type="InterPro" id="IPR013783">
    <property type="entry name" value="Ig-like_fold"/>
</dbReference>
<dbReference type="PROSITE" id="PS50835">
    <property type="entry name" value="IG_LIKE"/>
    <property type="match status" value="1"/>
</dbReference>
<dbReference type="SUPFAM" id="SSF48726">
    <property type="entry name" value="Immunoglobulin"/>
    <property type="match status" value="1"/>
</dbReference>
<sequence>MGVVVWASILASGPGSLEDYMSQKAIQAPLLPNCVTIVWNSITTLATFTPMKGKPAAVNVLDKRYIGRLRFLDHTYSLVISNLSMLDRGTYRAQINTEFTTTVTEYLLRVYSEWGKIPVPDILSKPAIAIHSGEGICNVTLTCTTREGGGDIAYSWHQPGKSHVLSTEPILRITQKPADGFLNYTCTVHSAGSKNASMVSLSEHCHGQGQYSHPQLSTFETRVLLPPLGKSRPALPQFPFLPFIYFDRKLLGAEASPLGATITI</sequence>
<dbReference type="Ensembl" id="ENSCSRT00000028132.1">
    <property type="protein sequence ID" value="ENSCSRP00000027012.1"/>
    <property type="gene ID" value="ENSCSRG00000020054.1"/>
</dbReference>
<evidence type="ECO:0000259" key="5">
    <source>
        <dbReference type="PROSITE" id="PS50835"/>
    </source>
</evidence>
<dbReference type="GO" id="GO:0042110">
    <property type="term" value="P:T cell activation"/>
    <property type="evidence" value="ECO:0007669"/>
    <property type="project" value="TreeGrafter"/>
</dbReference>
<evidence type="ECO:0000256" key="3">
    <source>
        <dbReference type="ARBA" id="ARBA00023136"/>
    </source>
</evidence>
<comment type="subcellular location">
    <subcellularLocation>
        <location evidence="1">Membrane</location>
    </subcellularLocation>
</comment>
<evidence type="ECO:0000256" key="1">
    <source>
        <dbReference type="ARBA" id="ARBA00004370"/>
    </source>
</evidence>
<dbReference type="PANTHER" id="PTHR12080:SF18">
    <property type="entry name" value="SLAM FAMILY MEMBER 9"/>
    <property type="match status" value="1"/>
</dbReference>
<dbReference type="InterPro" id="IPR015631">
    <property type="entry name" value="CD2/SLAM_rcpt"/>
</dbReference>
<dbReference type="Proteomes" id="UP000694403">
    <property type="component" value="Unplaced"/>
</dbReference>
<reference evidence="6" key="2">
    <citation type="submission" date="2025-09" db="UniProtKB">
        <authorList>
            <consortium name="Ensembl"/>
        </authorList>
    </citation>
    <scope>IDENTIFICATION</scope>
</reference>
<organism evidence="6 7">
    <name type="scientific">Chelydra serpentina</name>
    <name type="common">Snapping turtle</name>
    <name type="synonym">Testudo serpentina</name>
    <dbReference type="NCBI Taxonomy" id="8475"/>
    <lineage>
        <taxon>Eukaryota</taxon>
        <taxon>Metazoa</taxon>
        <taxon>Chordata</taxon>
        <taxon>Craniata</taxon>
        <taxon>Vertebrata</taxon>
        <taxon>Euteleostomi</taxon>
        <taxon>Archelosauria</taxon>
        <taxon>Testudinata</taxon>
        <taxon>Testudines</taxon>
        <taxon>Cryptodira</taxon>
        <taxon>Durocryptodira</taxon>
        <taxon>Americhelydia</taxon>
        <taxon>Chelydroidea</taxon>
        <taxon>Chelydridae</taxon>
        <taxon>Chelydra</taxon>
    </lineage>
</organism>
<evidence type="ECO:0000256" key="4">
    <source>
        <dbReference type="ARBA" id="ARBA00023180"/>
    </source>
</evidence>
<protein>
    <recommendedName>
        <fullName evidence="5">Ig-like domain-containing protein</fullName>
    </recommendedName>
</protein>
<dbReference type="PANTHER" id="PTHR12080">
    <property type="entry name" value="SIGNALING LYMPHOCYTIC ACTIVATION MOLECULE"/>
    <property type="match status" value="1"/>
</dbReference>
<keyword evidence="7" id="KW-1185">Reference proteome</keyword>
<dbReference type="AlphaFoldDB" id="A0A8C3TEL2"/>
<dbReference type="InterPro" id="IPR007110">
    <property type="entry name" value="Ig-like_dom"/>
</dbReference>
<name>A0A8C3TEL2_CHESE</name>
<accession>A0A8C3TEL2</accession>
<dbReference type="Gene3D" id="2.60.40.10">
    <property type="entry name" value="Immunoglobulins"/>
    <property type="match status" value="2"/>
</dbReference>
<keyword evidence="2" id="KW-0732">Signal</keyword>
<dbReference type="GO" id="GO:0009897">
    <property type="term" value="C:external side of plasma membrane"/>
    <property type="evidence" value="ECO:0007669"/>
    <property type="project" value="TreeGrafter"/>
</dbReference>
<keyword evidence="4" id="KW-0325">Glycoprotein</keyword>
<feature type="domain" description="Ig-like" evidence="5">
    <location>
        <begin position="120"/>
        <end position="202"/>
    </location>
</feature>
<evidence type="ECO:0000313" key="7">
    <source>
        <dbReference type="Proteomes" id="UP000694403"/>
    </source>
</evidence>
<dbReference type="InterPro" id="IPR036179">
    <property type="entry name" value="Ig-like_dom_sf"/>
</dbReference>
<evidence type="ECO:0000256" key="2">
    <source>
        <dbReference type="ARBA" id="ARBA00022729"/>
    </source>
</evidence>
<reference evidence="6" key="1">
    <citation type="submission" date="2025-08" db="UniProtKB">
        <authorList>
            <consortium name="Ensembl"/>
        </authorList>
    </citation>
    <scope>IDENTIFICATION</scope>
</reference>
<keyword evidence="3" id="KW-0472">Membrane</keyword>